<sequence length="62" mass="6639">MATSRSSASASFSQPAFWKGARLRIAHVLPPAGDPKTAARTAAIALQAAQQQRTEEARPFCR</sequence>
<protein>
    <submittedName>
        <fullName evidence="1">GM19393</fullName>
    </submittedName>
</protein>
<dbReference type="Proteomes" id="UP000001292">
    <property type="component" value="Unassembled WGS sequence"/>
</dbReference>
<dbReference type="EMBL" id="CH480815">
    <property type="protein sequence ID" value="EDW40742.1"/>
    <property type="molecule type" value="Genomic_DNA"/>
</dbReference>
<gene>
    <name evidence="1" type="primary">Dsec\GM19393</name>
    <name evidence="1" type="ORF">Dsec_GM19393</name>
</gene>
<reference evidence="1 2" key="1">
    <citation type="journal article" date="2007" name="Nature">
        <title>Evolution of genes and genomes on the Drosophila phylogeny.</title>
        <authorList>
            <consortium name="Drosophila 12 Genomes Consortium"/>
            <person name="Clark A.G."/>
            <person name="Eisen M.B."/>
            <person name="Smith D.R."/>
            <person name="Bergman C.M."/>
            <person name="Oliver B."/>
            <person name="Markow T.A."/>
            <person name="Kaufman T.C."/>
            <person name="Kellis M."/>
            <person name="Gelbart W."/>
            <person name="Iyer V.N."/>
            <person name="Pollard D.A."/>
            <person name="Sackton T.B."/>
            <person name="Larracuente A.M."/>
            <person name="Singh N.D."/>
            <person name="Abad J.P."/>
            <person name="Abt D.N."/>
            <person name="Adryan B."/>
            <person name="Aguade M."/>
            <person name="Akashi H."/>
            <person name="Anderson W.W."/>
            <person name="Aquadro C.F."/>
            <person name="Ardell D.H."/>
            <person name="Arguello R."/>
            <person name="Artieri C.G."/>
            <person name="Barbash D.A."/>
            <person name="Barker D."/>
            <person name="Barsanti P."/>
            <person name="Batterham P."/>
            <person name="Batzoglou S."/>
            <person name="Begun D."/>
            <person name="Bhutkar A."/>
            <person name="Blanco E."/>
            <person name="Bosak S.A."/>
            <person name="Bradley R.K."/>
            <person name="Brand A.D."/>
            <person name="Brent M.R."/>
            <person name="Brooks A.N."/>
            <person name="Brown R.H."/>
            <person name="Butlin R.K."/>
            <person name="Caggese C."/>
            <person name="Calvi B.R."/>
            <person name="Bernardo de Carvalho A."/>
            <person name="Caspi A."/>
            <person name="Castrezana S."/>
            <person name="Celniker S.E."/>
            <person name="Chang J.L."/>
            <person name="Chapple C."/>
            <person name="Chatterji S."/>
            <person name="Chinwalla A."/>
            <person name="Civetta A."/>
            <person name="Clifton S.W."/>
            <person name="Comeron J.M."/>
            <person name="Costello J.C."/>
            <person name="Coyne J.A."/>
            <person name="Daub J."/>
            <person name="David R.G."/>
            <person name="Delcher A.L."/>
            <person name="Delehaunty K."/>
            <person name="Do C.B."/>
            <person name="Ebling H."/>
            <person name="Edwards K."/>
            <person name="Eickbush T."/>
            <person name="Evans J.D."/>
            <person name="Filipski A."/>
            <person name="Findeiss S."/>
            <person name="Freyhult E."/>
            <person name="Fulton L."/>
            <person name="Fulton R."/>
            <person name="Garcia A.C."/>
            <person name="Gardiner A."/>
            <person name="Garfield D.A."/>
            <person name="Garvin B.E."/>
            <person name="Gibson G."/>
            <person name="Gilbert D."/>
            <person name="Gnerre S."/>
            <person name="Godfrey J."/>
            <person name="Good R."/>
            <person name="Gotea V."/>
            <person name="Gravely B."/>
            <person name="Greenberg A.J."/>
            <person name="Griffiths-Jones S."/>
            <person name="Gross S."/>
            <person name="Guigo R."/>
            <person name="Gustafson E.A."/>
            <person name="Haerty W."/>
            <person name="Hahn M.W."/>
            <person name="Halligan D.L."/>
            <person name="Halpern A.L."/>
            <person name="Halter G.M."/>
            <person name="Han M.V."/>
            <person name="Heger A."/>
            <person name="Hillier L."/>
            <person name="Hinrichs A.S."/>
            <person name="Holmes I."/>
            <person name="Hoskins R.A."/>
            <person name="Hubisz M.J."/>
            <person name="Hultmark D."/>
            <person name="Huntley M.A."/>
            <person name="Jaffe D.B."/>
            <person name="Jagadeeshan S."/>
            <person name="Jeck W.R."/>
            <person name="Johnson J."/>
            <person name="Jones C.D."/>
            <person name="Jordan W.C."/>
            <person name="Karpen G.H."/>
            <person name="Kataoka E."/>
            <person name="Keightley P.D."/>
            <person name="Kheradpour P."/>
            <person name="Kirkness E.F."/>
            <person name="Koerich L.B."/>
            <person name="Kristiansen K."/>
            <person name="Kudrna D."/>
            <person name="Kulathinal R.J."/>
            <person name="Kumar S."/>
            <person name="Kwok R."/>
            <person name="Lander E."/>
            <person name="Langley C.H."/>
            <person name="Lapoint R."/>
            <person name="Lazzaro B.P."/>
            <person name="Lee S.J."/>
            <person name="Levesque L."/>
            <person name="Li R."/>
            <person name="Lin C.F."/>
            <person name="Lin M.F."/>
            <person name="Lindblad-Toh K."/>
            <person name="Llopart A."/>
            <person name="Long M."/>
            <person name="Low L."/>
            <person name="Lozovsky E."/>
            <person name="Lu J."/>
            <person name="Luo M."/>
            <person name="Machado C.A."/>
            <person name="Makalowski W."/>
            <person name="Marzo M."/>
            <person name="Matsuda M."/>
            <person name="Matzkin L."/>
            <person name="McAllister B."/>
            <person name="McBride C.S."/>
            <person name="McKernan B."/>
            <person name="McKernan K."/>
            <person name="Mendez-Lago M."/>
            <person name="Minx P."/>
            <person name="Mollenhauer M.U."/>
            <person name="Montooth K."/>
            <person name="Mount S.M."/>
            <person name="Mu X."/>
            <person name="Myers E."/>
            <person name="Negre B."/>
            <person name="Newfeld S."/>
            <person name="Nielsen R."/>
            <person name="Noor M.A."/>
            <person name="O'Grady P."/>
            <person name="Pachter L."/>
            <person name="Papaceit M."/>
            <person name="Parisi M.J."/>
            <person name="Parisi M."/>
            <person name="Parts L."/>
            <person name="Pedersen J.S."/>
            <person name="Pesole G."/>
            <person name="Phillippy A.M."/>
            <person name="Ponting C.P."/>
            <person name="Pop M."/>
            <person name="Porcelli D."/>
            <person name="Powell J.R."/>
            <person name="Prohaska S."/>
            <person name="Pruitt K."/>
            <person name="Puig M."/>
            <person name="Quesneville H."/>
            <person name="Ram K.R."/>
            <person name="Rand D."/>
            <person name="Rasmussen M.D."/>
            <person name="Reed L.K."/>
            <person name="Reenan R."/>
            <person name="Reily A."/>
            <person name="Remington K.A."/>
            <person name="Rieger T.T."/>
            <person name="Ritchie M.G."/>
            <person name="Robin C."/>
            <person name="Rogers Y.H."/>
            <person name="Rohde C."/>
            <person name="Rozas J."/>
            <person name="Rubenfield M.J."/>
            <person name="Ruiz A."/>
            <person name="Russo S."/>
            <person name="Salzberg S.L."/>
            <person name="Sanchez-Gracia A."/>
            <person name="Saranga D.J."/>
            <person name="Sato H."/>
            <person name="Schaeffer S.W."/>
            <person name="Schatz M.C."/>
            <person name="Schlenke T."/>
            <person name="Schwartz R."/>
            <person name="Segarra C."/>
            <person name="Singh R.S."/>
            <person name="Sirot L."/>
            <person name="Sirota M."/>
            <person name="Sisneros N.B."/>
            <person name="Smith C.D."/>
            <person name="Smith T.F."/>
            <person name="Spieth J."/>
            <person name="Stage D.E."/>
            <person name="Stark A."/>
            <person name="Stephan W."/>
            <person name="Strausberg R.L."/>
            <person name="Strempel S."/>
            <person name="Sturgill D."/>
            <person name="Sutton G."/>
            <person name="Sutton G.G."/>
            <person name="Tao W."/>
            <person name="Teichmann S."/>
            <person name="Tobari Y.N."/>
            <person name="Tomimura Y."/>
            <person name="Tsolas J.M."/>
            <person name="Valente V.L."/>
            <person name="Venter E."/>
            <person name="Venter J.C."/>
            <person name="Vicario S."/>
            <person name="Vieira F.G."/>
            <person name="Vilella A.J."/>
            <person name="Villasante A."/>
            <person name="Walenz B."/>
            <person name="Wang J."/>
            <person name="Wasserman M."/>
            <person name="Watts T."/>
            <person name="Wilson D."/>
            <person name="Wilson R.K."/>
            <person name="Wing R.A."/>
            <person name="Wolfner M.F."/>
            <person name="Wong A."/>
            <person name="Wong G.K."/>
            <person name="Wu C.I."/>
            <person name="Wu G."/>
            <person name="Yamamoto D."/>
            <person name="Yang H.P."/>
            <person name="Yang S.P."/>
            <person name="Yorke J.A."/>
            <person name="Yoshida K."/>
            <person name="Zdobnov E."/>
            <person name="Zhang P."/>
            <person name="Zhang Y."/>
            <person name="Zimin A.V."/>
            <person name="Baldwin J."/>
            <person name="Abdouelleil A."/>
            <person name="Abdulkadir J."/>
            <person name="Abebe A."/>
            <person name="Abera B."/>
            <person name="Abreu J."/>
            <person name="Acer S.C."/>
            <person name="Aftuck L."/>
            <person name="Alexander A."/>
            <person name="An P."/>
            <person name="Anderson E."/>
            <person name="Anderson S."/>
            <person name="Arachi H."/>
            <person name="Azer M."/>
            <person name="Bachantsang P."/>
            <person name="Barry A."/>
            <person name="Bayul T."/>
            <person name="Berlin A."/>
            <person name="Bessette D."/>
            <person name="Bloom T."/>
            <person name="Blye J."/>
            <person name="Boguslavskiy L."/>
            <person name="Bonnet C."/>
            <person name="Boukhgalter B."/>
            <person name="Bourzgui I."/>
            <person name="Brown A."/>
            <person name="Cahill P."/>
            <person name="Channer S."/>
            <person name="Cheshatsang Y."/>
            <person name="Chuda L."/>
            <person name="Citroen M."/>
            <person name="Collymore A."/>
            <person name="Cooke P."/>
            <person name="Costello M."/>
            <person name="D'Aco K."/>
            <person name="Daza R."/>
            <person name="De Haan G."/>
            <person name="DeGray S."/>
            <person name="DeMaso C."/>
            <person name="Dhargay N."/>
            <person name="Dooley K."/>
            <person name="Dooley E."/>
            <person name="Doricent M."/>
            <person name="Dorje P."/>
            <person name="Dorjee K."/>
            <person name="Dupes A."/>
            <person name="Elong R."/>
            <person name="Falk J."/>
            <person name="Farina A."/>
            <person name="Faro S."/>
            <person name="Ferguson D."/>
            <person name="Fisher S."/>
            <person name="Foley C.D."/>
            <person name="Franke A."/>
            <person name="Friedrich D."/>
            <person name="Gadbois L."/>
            <person name="Gearin G."/>
            <person name="Gearin C.R."/>
            <person name="Giannoukos G."/>
            <person name="Goode T."/>
            <person name="Graham J."/>
            <person name="Grandbois E."/>
            <person name="Grewal S."/>
            <person name="Gyaltsen K."/>
            <person name="Hafez N."/>
            <person name="Hagos B."/>
            <person name="Hall J."/>
            <person name="Henson C."/>
            <person name="Hollinger A."/>
            <person name="Honan T."/>
            <person name="Huard M.D."/>
            <person name="Hughes L."/>
            <person name="Hurhula B."/>
            <person name="Husby M.E."/>
            <person name="Kamat A."/>
            <person name="Kanga B."/>
            <person name="Kashin S."/>
            <person name="Khazanovich D."/>
            <person name="Kisner P."/>
            <person name="Lance K."/>
            <person name="Lara M."/>
            <person name="Lee W."/>
            <person name="Lennon N."/>
            <person name="Letendre F."/>
            <person name="LeVine R."/>
            <person name="Lipovsky A."/>
            <person name="Liu X."/>
            <person name="Liu J."/>
            <person name="Liu S."/>
            <person name="Lokyitsang T."/>
            <person name="Lokyitsang Y."/>
            <person name="Lubonja R."/>
            <person name="Lui A."/>
            <person name="MacDonald P."/>
            <person name="Magnisalis V."/>
            <person name="Maru K."/>
            <person name="Matthews C."/>
            <person name="McCusker W."/>
            <person name="McDonough S."/>
            <person name="Mehta T."/>
            <person name="Meldrim J."/>
            <person name="Meneus L."/>
            <person name="Mihai O."/>
            <person name="Mihalev A."/>
            <person name="Mihova T."/>
            <person name="Mittelman R."/>
            <person name="Mlenga V."/>
            <person name="Montmayeur A."/>
            <person name="Mulrain L."/>
            <person name="Navidi A."/>
            <person name="Naylor J."/>
            <person name="Negash T."/>
            <person name="Nguyen T."/>
            <person name="Nguyen N."/>
            <person name="Nicol R."/>
            <person name="Norbu C."/>
            <person name="Norbu N."/>
            <person name="Novod N."/>
            <person name="O'Neill B."/>
            <person name="Osman S."/>
            <person name="Markiewicz E."/>
            <person name="Oyono O.L."/>
            <person name="Patti C."/>
            <person name="Phunkhang P."/>
            <person name="Pierre F."/>
            <person name="Priest M."/>
            <person name="Raghuraman S."/>
            <person name="Rege F."/>
            <person name="Reyes R."/>
            <person name="Rise C."/>
            <person name="Rogov P."/>
            <person name="Ross K."/>
            <person name="Ryan E."/>
            <person name="Settipalli S."/>
            <person name="Shea T."/>
            <person name="Sherpa N."/>
            <person name="Shi L."/>
            <person name="Shih D."/>
            <person name="Sparrow T."/>
            <person name="Spaulding J."/>
            <person name="Stalker J."/>
            <person name="Stange-Thomann N."/>
            <person name="Stavropoulos S."/>
            <person name="Stone C."/>
            <person name="Strader C."/>
            <person name="Tesfaye S."/>
            <person name="Thomson T."/>
            <person name="Thoulutsang Y."/>
            <person name="Thoulutsang D."/>
            <person name="Topham K."/>
            <person name="Topping I."/>
            <person name="Tsamla T."/>
            <person name="Vassiliev H."/>
            <person name="Vo A."/>
            <person name="Wangchuk T."/>
            <person name="Wangdi T."/>
            <person name="Weiand M."/>
            <person name="Wilkinson J."/>
            <person name="Wilson A."/>
            <person name="Yadav S."/>
            <person name="Young G."/>
            <person name="Yu Q."/>
            <person name="Zembek L."/>
            <person name="Zhong D."/>
            <person name="Zimmer A."/>
            <person name="Zwirko Z."/>
            <person name="Jaffe D.B."/>
            <person name="Alvarez P."/>
            <person name="Brockman W."/>
            <person name="Butler J."/>
            <person name="Chin C."/>
            <person name="Gnerre S."/>
            <person name="Grabherr M."/>
            <person name="Kleber M."/>
            <person name="Mauceli E."/>
            <person name="MacCallum I."/>
        </authorList>
    </citation>
    <scope>NUCLEOTIDE SEQUENCE [LARGE SCALE GENOMIC DNA]</scope>
    <source>
        <strain evidence="2">Rob3c / Tucson 14021-0248.25</strain>
    </source>
</reference>
<name>B4HK06_DROSE</name>
<dbReference type="AlphaFoldDB" id="B4HK06"/>
<organism evidence="2">
    <name type="scientific">Drosophila sechellia</name>
    <name type="common">Fruit fly</name>
    <dbReference type="NCBI Taxonomy" id="7238"/>
    <lineage>
        <taxon>Eukaryota</taxon>
        <taxon>Metazoa</taxon>
        <taxon>Ecdysozoa</taxon>
        <taxon>Arthropoda</taxon>
        <taxon>Hexapoda</taxon>
        <taxon>Insecta</taxon>
        <taxon>Pterygota</taxon>
        <taxon>Neoptera</taxon>
        <taxon>Endopterygota</taxon>
        <taxon>Diptera</taxon>
        <taxon>Brachycera</taxon>
        <taxon>Muscomorpha</taxon>
        <taxon>Ephydroidea</taxon>
        <taxon>Drosophilidae</taxon>
        <taxon>Drosophila</taxon>
        <taxon>Sophophora</taxon>
    </lineage>
</organism>
<dbReference type="HOGENOM" id="CLU_2906469_0_0_1"/>
<accession>B4HK06</accession>
<evidence type="ECO:0000313" key="2">
    <source>
        <dbReference type="Proteomes" id="UP000001292"/>
    </source>
</evidence>
<proteinExistence type="predicted"/>
<keyword evidence="2" id="KW-1185">Reference proteome</keyword>
<evidence type="ECO:0000313" key="1">
    <source>
        <dbReference type="EMBL" id="EDW40742.1"/>
    </source>
</evidence>